<feature type="compositionally biased region" description="Gly residues" evidence="1">
    <location>
        <begin position="643"/>
        <end position="653"/>
    </location>
</feature>
<feature type="region of interest" description="Disordered" evidence="1">
    <location>
        <begin position="617"/>
        <end position="669"/>
    </location>
</feature>
<dbReference type="InterPro" id="IPR051786">
    <property type="entry name" value="ASN_synthetase/amidase"/>
</dbReference>
<dbReference type="Pfam" id="PF00733">
    <property type="entry name" value="Asn_synthase"/>
    <property type="match status" value="1"/>
</dbReference>
<dbReference type="RefSeq" id="WP_267621967.1">
    <property type="nucleotide sequence ID" value="NZ_JAODIW010000006.1"/>
</dbReference>
<evidence type="ECO:0000259" key="3">
    <source>
        <dbReference type="Pfam" id="PF13537"/>
    </source>
</evidence>
<dbReference type="Gene3D" id="3.60.20.10">
    <property type="entry name" value="Glutamine Phosphoribosylpyrophosphate, subunit 1, domain 1"/>
    <property type="match status" value="1"/>
</dbReference>
<dbReference type="PANTHER" id="PTHR43284:SF1">
    <property type="entry name" value="ASPARAGINE SYNTHETASE"/>
    <property type="match status" value="1"/>
</dbReference>
<dbReference type="Gene3D" id="3.40.50.620">
    <property type="entry name" value="HUPs"/>
    <property type="match status" value="1"/>
</dbReference>
<organism evidence="4 5">
    <name type="scientific">Halobium salinum</name>
    <dbReference type="NCBI Taxonomy" id="1364940"/>
    <lineage>
        <taxon>Archaea</taxon>
        <taxon>Methanobacteriati</taxon>
        <taxon>Methanobacteriota</taxon>
        <taxon>Stenosarchaea group</taxon>
        <taxon>Halobacteria</taxon>
        <taxon>Halobacteriales</taxon>
        <taxon>Haloferacaceae</taxon>
        <taxon>Halobium</taxon>
    </lineage>
</organism>
<dbReference type="Pfam" id="PF13537">
    <property type="entry name" value="GATase_7"/>
    <property type="match status" value="1"/>
</dbReference>
<protein>
    <submittedName>
        <fullName evidence="4">Asparagine synthase-related protein</fullName>
    </submittedName>
</protein>
<sequence length="669" mass="73559">MVGLCGVLGSDAELTDEVVGTVRRHDDEVTVAYDDERVELRVSSHPLLAGDQPATADGGDVLVWVWGDVYGYGSGDAYAPRPGPSGGSAEFCARRYEEDGPDFVSGLNGEFALVLYDRVDDTISFVTDRLATKPVYWIRPESETVVFASNLNALPHHPAVDVEYDLDYLQEYLALRRVFGVETPLAGVRERPPASVTTVDVDDLTTETTTYWRPRYDPVEQSFSAVVDDLTETLKRVLAEWTDDDLTYGLLLSGGSDSRFVEACIDQSVVALHTTDWTSRETRVARRVAEAAGDDFRLLIRNEDHEARALEATAGLTEYSGWFDQAYFTPFEDRIRDEVDVLVSGLFADTLFSAASLPRRRVSLGPLGKLTLPFERPIHDLEDYVDTKLLESPPLPYFTPERSMREVLSANLHRTPDGGVVSHGVGYDSLTDLAMYGDYYPLGADTEALFPRSLAQIRPTRSPFLDNRLLDLQQRIPRRYFLRRNLINAGVSRVAPELAKIPHAGTGVPLTYSYPLEYVGTNLVAFYRKHIGDDPTPAPHLDHGPWPNRRELLRTRPFAADTVAGAEPVVRRLPFLDYDAVERTLRTHREGEDNTVALYSLLTLLWMPHLEMATRQGSIDGHGGSDGSGGGGGADGSGDVDGDGSGGVDGDGSGRTLRPAGSPPRDGPN</sequence>
<comment type="caution">
    <text evidence="4">The sequence shown here is derived from an EMBL/GenBank/DDBJ whole genome shotgun (WGS) entry which is preliminary data.</text>
</comment>
<feature type="domain" description="Glutamine amidotransferase type-2" evidence="3">
    <location>
        <begin position="45"/>
        <end position="154"/>
    </location>
</feature>
<dbReference type="InterPro" id="IPR001962">
    <property type="entry name" value="Asn_synthase"/>
</dbReference>
<dbReference type="InterPro" id="IPR014729">
    <property type="entry name" value="Rossmann-like_a/b/a_fold"/>
</dbReference>
<evidence type="ECO:0000313" key="4">
    <source>
        <dbReference type="EMBL" id="MFC4357726.1"/>
    </source>
</evidence>
<evidence type="ECO:0000313" key="5">
    <source>
        <dbReference type="Proteomes" id="UP001595921"/>
    </source>
</evidence>
<evidence type="ECO:0000256" key="1">
    <source>
        <dbReference type="SAM" id="MobiDB-lite"/>
    </source>
</evidence>
<dbReference type="SUPFAM" id="SSF56235">
    <property type="entry name" value="N-terminal nucleophile aminohydrolases (Ntn hydrolases)"/>
    <property type="match status" value="1"/>
</dbReference>
<proteinExistence type="predicted"/>
<reference evidence="4 5" key="1">
    <citation type="journal article" date="2019" name="Int. J. Syst. Evol. Microbiol.">
        <title>The Global Catalogue of Microorganisms (GCM) 10K type strain sequencing project: providing services to taxonomists for standard genome sequencing and annotation.</title>
        <authorList>
            <consortium name="The Broad Institute Genomics Platform"/>
            <consortium name="The Broad Institute Genome Sequencing Center for Infectious Disease"/>
            <person name="Wu L."/>
            <person name="Ma J."/>
        </authorList>
    </citation>
    <scope>NUCLEOTIDE SEQUENCE [LARGE SCALE GENOMIC DNA]</scope>
    <source>
        <strain evidence="4 5">CGMCC 1.12553</strain>
    </source>
</reference>
<dbReference type="AlphaFoldDB" id="A0ABD5PBA0"/>
<feature type="domain" description="Asparagine synthetase" evidence="2">
    <location>
        <begin position="230"/>
        <end position="484"/>
    </location>
</feature>
<feature type="compositionally biased region" description="Gly residues" evidence="1">
    <location>
        <begin position="620"/>
        <end position="636"/>
    </location>
</feature>
<name>A0ABD5PBA0_9EURY</name>
<dbReference type="InterPro" id="IPR029055">
    <property type="entry name" value="Ntn_hydrolases_N"/>
</dbReference>
<dbReference type="Proteomes" id="UP001595921">
    <property type="component" value="Unassembled WGS sequence"/>
</dbReference>
<evidence type="ECO:0000259" key="2">
    <source>
        <dbReference type="Pfam" id="PF00733"/>
    </source>
</evidence>
<dbReference type="InterPro" id="IPR017932">
    <property type="entry name" value="GATase_2_dom"/>
</dbReference>
<accession>A0ABD5PBA0</accession>
<keyword evidence="5" id="KW-1185">Reference proteome</keyword>
<dbReference type="SUPFAM" id="SSF52402">
    <property type="entry name" value="Adenine nucleotide alpha hydrolases-like"/>
    <property type="match status" value="1"/>
</dbReference>
<gene>
    <name evidence="4" type="ORF">ACFO0N_07160</name>
</gene>
<dbReference type="PANTHER" id="PTHR43284">
    <property type="entry name" value="ASPARAGINE SYNTHETASE (GLUTAMINE-HYDROLYZING)"/>
    <property type="match status" value="1"/>
</dbReference>
<dbReference type="EMBL" id="JBHSDS010000003">
    <property type="protein sequence ID" value="MFC4357726.1"/>
    <property type="molecule type" value="Genomic_DNA"/>
</dbReference>